<feature type="non-terminal residue" evidence="1">
    <location>
        <position position="291"/>
    </location>
</feature>
<feature type="non-terminal residue" evidence="1">
    <location>
        <position position="1"/>
    </location>
</feature>
<evidence type="ECO:0000313" key="1">
    <source>
        <dbReference type="EMBL" id="GAF98087.1"/>
    </source>
</evidence>
<dbReference type="AlphaFoldDB" id="X0UCH9"/>
<gene>
    <name evidence="1" type="ORF">S01H1_24778</name>
</gene>
<name>X0UCH9_9ZZZZ</name>
<comment type="caution">
    <text evidence="1">The sequence shown here is derived from an EMBL/GenBank/DDBJ whole genome shotgun (WGS) entry which is preliminary data.</text>
</comment>
<accession>X0UCH9</accession>
<reference evidence="1" key="1">
    <citation type="journal article" date="2014" name="Front. Microbiol.">
        <title>High frequency of phylogenetically diverse reductive dehalogenase-homologous genes in deep subseafloor sedimentary metagenomes.</title>
        <authorList>
            <person name="Kawai M."/>
            <person name="Futagami T."/>
            <person name="Toyoda A."/>
            <person name="Takaki Y."/>
            <person name="Nishi S."/>
            <person name="Hori S."/>
            <person name="Arai W."/>
            <person name="Tsubouchi T."/>
            <person name="Morono Y."/>
            <person name="Uchiyama I."/>
            <person name="Ito T."/>
            <person name="Fujiyama A."/>
            <person name="Inagaki F."/>
            <person name="Takami H."/>
        </authorList>
    </citation>
    <scope>NUCLEOTIDE SEQUENCE</scope>
    <source>
        <strain evidence="1">Expedition CK06-06</strain>
    </source>
</reference>
<dbReference type="EMBL" id="BARS01014919">
    <property type="protein sequence ID" value="GAF98087.1"/>
    <property type="molecule type" value="Genomic_DNA"/>
</dbReference>
<organism evidence="1">
    <name type="scientific">marine sediment metagenome</name>
    <dbReference type="NCBI Taxonomy" id="412755"/>
    <lineage>
        <taxon>unclassified sequences</taxon>
        <taxon>metagenomes</taxon>
        <taxon>ecological metagenomes</taxon>
    </lineage>
</organism>
<proteinExistence type="predicted"/>
<sequence>DVVAMQYFTERFGFDPLNVTGKSYMVKARPFSAEAFNDLEDMPELREHFDYTLMAFLPEGDNPDFYGPAWQEQFEGSDPARQRVTPDMGRQLINRQKGAMAYSLMTTVYDEALEQAKGVYADSPNQLKEYRKELARWKFEQAQDISVEYFAWGNDKEIAGAIQRPTYQQLYDEIMNVTLDGPARALAMKMNPELVGFLDRAQELAEQLEQHSLDLGHNIDWWRSASGGVENREEKRAVHEWYLNGLQYEIDQFTNEDSIASSSWMLERIFTKLVEGVEFDDEVVLPPVEPP</sequence>
<protein>
    <submittedName>
        <fullName evidence="1">Uncharacterized protein</fullName>
    </submittedName>
</protein>